<dbReference type="EMBL" id="OFAE01000016">
    <property type="protein sequence ID" value="SOV84097.1"/>
    <property type="molecule type" value="Genomic_DNA"/>
</dbReference>
<dbReference type="InterPro" id="IPR029211">
    <property type="entry name" value="PfEMP1_ATS"/>
</dbReference>
<dbReference type="Proteomes" id="UP000240500">
    <property type="component" value="Unassembled WGS sequence"/>
</dbReference>
<sequence length="245" mass="29038">MNPLFHKKIQTVSNLFRIYWKYLKEIIISPKPNHRIDIFRTGDQYDDYAYIGDISSSDITSSSESEYEEFDINDIYPYKSPKYKTLIEVVLKPSSKTYDVKDTHIDHIEDTSDTTTNKLTDNEWNQLKQNFIAQYLNHTGRYVPLTNELPDRNTYTQPNTLYFDIYDKKPFIKSIQDRFLDISGEEVTYNIHWNVPENINRTTNIMDNPKYVSNNIYTTIDLINDSLSTNHNVDIYDEVLKRKEN</sequence>
<dbReference type="OrthoDB" id="378826at2759"/>
<evidence type="ECO:0000313" key="2">
    <source>
        <dbReference type="EMBL" id="SOV84097.1"/>
    </source>
</evidence>
<accession>A0A2P9DT01</accession>
<proteinExistence type="predicted"/>
<feature type="domain" description="Plasmodium falciparum erythrocyte membrane protein 1 acidic terminal segment" evidence="1">
    <location>
        <begin position="38"/>
        <end position="245"/>
    </location>
</feature>
<dbReference type="Pfam" id="PF15445">
    <property type="entry name" value="ATS"/>
    <property type="match status" value="1"/>
</dbReference>
<protein>
    <submittedName>
        <fullName evidence="2">Erythrocyte membrane protein 1 (PfEMP1), truncated, putative</fullName>
    </submittedName>
</protein>
<dbReference type="InterPro" id="IPR044932">
    <property type="entry name" value="PfEMP1_ATS_sf"/>
</dbReference>
<gene>
    <name evidence="2" type="ORF">PRG01_0030600</name>
</gene>
<reference evidence="2 3" key="1">
    <citation type="submission" date="2016-09" db="EMBL/GenBank/DDBJ databases">
        <authorList>
            <consortium name="Pathogen Informatics"/>
        </authorList>
    </citation>
    <scope>NUCLEOTIDE SEQUENCE [LARGE SCALE GENOMIC DNA]</scope>
</reference>
<dbReference type="Gene3D" id="1.10.1900.40">
    <property type="entry name" value="Acidic terminal segments, variant surface antigen of PfEMP1"/>
    <property type="match status" value="1"/>
</dbReference>
<organism evidence="2 3">
    <name type="scientific">Plasmodium reichenowi</name>
    <dbReference type="NCBI Taxonomy" id="5854"/>
    <lineage>
        <taxon>Eukaryota</taxon>
        <taxon>Sar</taxon>
        <taxon>Alveolata</taxon>
        <taxon>Apicomplexa</taxon>
        <taxon>Aconoidasida</taxon>
        <taxon>Haemosporida</taxon>
        <taxon>Plasmodiidae</taxon>
        <taxon>Plasmodium</taxon>
        <taxon>Plasmodium (Laverania)</taxon>
    </lineage>
</organism>
<dbReference type="AlphaFoldDB" id="A0A2P9DT01"/>
<evidence type="ECO:0000259" key="1">
    <source>
        <dbReference type="Pfam" id="PF15445"/>
    </source>
</evidence>
<dbReference type="VEuPathDB" id="PlasmoDB:PRG01_0030600"/>
<name>A0A2P9DT01_PLARE</name>
<evidence type="ECO:0000313" key="3">
    <source>
        <dbReference type="Proteomes" id="UP000240500"/>
    </source>
</evidence>